<sequence length="215" mass="23610">MEFEMDPSAEIRIMCVDDHPLMHKGISALIQSQPDMTIVGAVSKAGDALATFREKVPDITLMDLRLPDGNGIDTMISILKEHPKARIIILTMFEGDVEIQRALKSGACGYILKNMPPEDLLQVIRKVHSGEKKRLHPVIAATLADHFGEENLTSRETEVLQLISEGNSNKEVGNRLSISEETVKGHVKNILGKLGANDRTQAVSIAVRRGIISLD</sequence>
<dbReference type="Pfam" id="PF00196">
    <property type="entry name" value="GerE"/>
    <property type="match status" value="1"/>
</dbReference>
<dbReference type="SMART" id="SM00421">
    <property type="entry name" value="HTH_LUXR"/>
    <property type="match status" value="1"/>
</dbReference>
<dbReference type="InterPro" id="IPR001789">
    <property type="entry name" value="Sig_transdc_resp-reg_receiver"/>
</dbReference>
<dbReference type="EMBL" id="EU408358">
    <property type="protein sequence ID" value="ACN18083.1"/>
    <property type="molecule type" value="Genomic_DNA"/>
</dbReference>
<reference evidence="6" key="1">
    <citation type="journal article" date="2009" name="ISME J.">
        <title>Functional metagenomics reveals diverse beta-lactamases in a remote Alaskan soil.</title>
        <authorList>
            <person name="Allen H.K."/>
            <person name="Moe L.A."/>
            <person name="Rodbumrer J."/>
            <person name="Gaarder A."/>
            <person name="Handelsman J."/>
        </authorList>
    </citation>
    <scope>NUCLEOTIDE SEQUENCE</scope>
</reference>
<proteinExistence type="predicted"/>
<dbReference type="InterPro" id="IPR039420">
    <property type="entry name" value="WalR-like"/>
</dbReference>
<dbReference type="Pfam" id="PF00072">
    <property type="entry name" value="Response_reg"/>
    <property type="match status" value="1"/>
</dbReference>
<dbReference type="GO" id="GO:0003677">
    <property type="term" value="F:DNA binding"/>
    <property type="evidence" value="ECO:0007669"/>
    <property type="project" value="UniProtKB-KW"/>
</dbReference>
<accession>C0INV4</accession>
<evidence type="ECO:0000256" key="2">
    <source>
        <dbReference type="ARBA" id="ARBA00023125"/>
    </source>
</evidence>
<organism evidence="6">
    <name type="scientific">uncultured bacterium BLR5</name>
    <dbReference type="NCBI Taxonomy" id="506522"/>
    <lineage>
        <taxon>Bacteria</taxon>
        <taxon>environmental samples</taxon>
    </lineage>
</organism>
<dbReference type="PANTHER" id="PTHR43214">
    <property type="entry name" value="TWO-COMPONENT RESPONSE REGULATOR"/>
    <property type="match status" value="1"/>
</dbReference>
<dbReference type="CDD" id="cd17535">
    <property type="entry name" value="REC_NarL-like"/>
    <property type="match status" value="1"/>
</dbReference>
<dbReference type="GO" id="GO:0000160">
    <property type="term" value="P:phosphorelay signal transduction system"/>
    <property type="evidence" value="ECO:0007669"/>
    <property type="project" value="InterPro"/>
</dbReference>
<gene>
    <name evidence="6" type="ORF">AKSOIL_0027</name>
</gene>
<protein>
    <submittedName>
        <fullName evidence="6">Two component transcriptional regulator</fullName>
    </submittedName>
</protein>
<name>C0INV4_9BACT</name>
<dbReference type="PROSITE" id="PS50110">
    <property type="entry name" value="RESPONSE_REGULATORY"/>
    <property type="match status" value="1"/>
</dbReference>
<dbReference type="PROSITE" id="PS50043">
    <property type="entry name" value="HTH_LUXR_2"/>
    <property type="match status" value="1"/>
</dbReference>
<dbReference type="CDD" id="cd06170">
    <property type="entry name" value="LuxR_C_like"/>
    <property type="match status" value="1"/>
</dbReference>
<dbReference type="InterPro" id="IPR000792">
    <property type="entry name" value="Tscrpt_reg_LuxR_C"/>
</dbReference>
<dbReference type="Gene3D" id="3.40.50.2300">
    <property type="match status" value="1"/>
</dbReference>
<dbReference type="InterPro" id="IPR011006">
    <property type="entry name" value="CheY-like_superfamily"/>
</dbReference>
<dbReference type="SUPFAM" id="SSF52172">
    <property type="entry name" value="CheY-like"/>
    <property type="match status" value="1"/>
</dbReference>
<dbReference type="SMART" id="SM00448">
    <property type="entry name" value="REC"/>
    <property type="match status" value="1"/>
</dbReference>
<dbReference type="PRINTS" id="PR00038">
    <property type="entry name" value="HTHLUXR"/>
</dbReference>
<evidence type="ECO:0000256" key="1">
    <source>
        <dbReference type="ARBA" id="ARBA00022553"/>
    </source>
</evidence>
<feature type="domain" description="Response regulatory" evidence="5">
    <location>
        <begin position="12"/>
        <end position="128"/>
    </location>
</feature>
<dbReference type="AlphaFoldDB" id="C0INV4"/>
<dbReference type="GO" id="GO:0006355">
    <property type="term" value="P:regulation of DNA-templated transcription"/>
    <property type="evidence" value="ECO:0007669"/>
    <property type="project" value="InterPro"/>
</dbReference>
<feature type="modified residue" description="4-aspartylphosphate" evidence="3">
    <location>
        <position position="63"/>
    </location>
</feature>
<evidence type="ECO:0000256" key="3">
    <source>
        <dbReference type="PROSITE-ProRule" id="PRU00169"/>
    </source>
</evidence>
<evidence type="ECO:0000259" key="5">
    <source>
        <dbReference type="PROSITE" id="PS50110"/>
    </source>
</evidence>
<feature type="domain" description="HTH luxR-type" evidence="4">
    <location>
        <begin position="145"/>
        <end position="210"/>
    </location>
</feature>
<dbReference type="SUPFAM" id="SSF46894">
    <property type="entry name" value="C-terminal effector domain of the bipartite response regulators"/>
    <property type="match status" value="1"/>
</dbReference>
<dbReference type="InterPro" id="IPR016032">
    <property type="entry name" value="Sig_transdc_resp-reg_C-effctor"/>
</dbReference>
<evidence type="ECO:0000259" key="4">
    <source>
        <dbReference type="PROSITE" id="PS50043"/>
    </source>
</evidence>
<keyword evidence="2" id="KW-0238">DNA-binding</keyword>
<keyword evidence="1 3" id="KW-0597">Phosphoprotein</keyword>
<dbReference type="PROSITE" id="PS00622">
    <property type="entry name" value="HTH_LUXR_1"/>
    <property type="match status" value="1"/>
</dbReference>
<dbReference type="InterPro" id="IPR058245">
    <property type="entry name" value="NreC/VraR/RcsB-like_REC"/>
</dbReference>
<evidence type="ECO:0000313" key="6">
    <source>
        <dbReference type="EMBL" id="ACN18083.1"/>
    </source>
</evidence>
<dbReference type="PANTHER" id="PTHR43214:SF43">
    <property type="entry name" value="TWO-COMPONENT RESPONSE REGULATOR"/>
    <property type="match status" value="1"/>
</dbReference>